<reference evidence="10" key="2">
    <citation type="submission" date="2020-09" db="EMBL/GenBank/DDBJ databases">
        <authorList>
            <person name="Sun Q."/>
            <person name="Zhou Y."/>
        </authorList>
    </citation>
    <scope>NUCLEOTIDE SEQUENCE</scope>
    <source>
        <strain evidence="10">CGMCC 1.15958</strain>
    </source>
</reference>
<keyword evidence="2 7" id="KW-0813">Transport</keyword>
<keyword evidence="6 7" id="KW-0998">Cell outer membrane</keyword>
<feature type="domain" description="TonB-dependent receptor plug" evidence="9">
    <location>
        <begin position="115"/>
        <end position="221"/>
    </location>
</feature>
<evidence type="ECO:0000313" key="10">
    <source>
        <dbReference type="EMBL" id="GGD74899.1"/>
    </source>
</evidence>
<dbReference type="PROSITE" id="PS52016">
    <property type="entry name" value="TONB_DEPENDENT_REC_3"/>
    <property type="match status" value="1"/>
</dbReference>
<organism evidence="10 11">
    <name type="scientific">Emticicia aquatilis</name>
    <dbReference type="NCBI Taxonomy" id="1537369"/>
    <lineage>
        <taxon>Bacteria</taxon>
        <taxon>Pseudomonadati</taxon>
        <taxon>Bacteroidota</taxon>
        <taxon>Cytophagia</taxon>
        <taxon>Cytophagales</taxon>
        <taxon>Leadbetterellaceae</taxon>
        <taxon>Emticicia</taxon>
    </lineage>
</organism>
<dbReference type="InterPro" id="IPR023996">
    <property type="entry name" value="TonB-dep_OMP_SusC/RagA"/>
</dbReference>
<evidence type="ECO:0000256" key="1">
    <source>
        <dbReference type="ARBA" id="ARBA00004571"/>
    </source>
</evidence>
<evidence type="ECO:0000256" key="6">
    <source>
        <dbReference type="ARBA" id="ARBA00023237"/>
    </source>
</evidence>
<evidence type="ECO:0000256" key="5">
    <source>
        <dbReference type="ARBA" id="ARBA00023136"/>
    </source>
</evidence>
<dbReference type="EMBL" id="BMKK01000011">
    <property type="protein sequence ID" value="GGD74899.1"/>
    <property type="molecule type" value="Genomic_DNA"/>
</dbReference>
<dbReference type="Gene3D" id="2.170.130.10">
    <property type="entry name" value="TonB-dependent receptor, plug domain"/>
    <property type="match status" value="1"/>
</dbReference>
<dbReference type="InterPro" id="IPR037066">
    <property type="entry name" value="Plug_dom_sf"/>
</dbReference>
<reference evidence="10" key="1">
    <citation type="journal article" date="2014" name="Int. J. Syst. Evol. Microbiol.">
        <title>Complete genome sequence of Corynebacterium casei LMG S-19264T (=DSM 44701T), isolated from a smear-ripened cheese.</title>
        <authorList>
            <consortium name="US DOE Joint Genome Institute (JGI-PGF)"/>
            <person name="Walter F."/>
            <person name="Albersmeier A."/>
            <person name="Kalinowski J."/>
            <person name="Ruckert C."/>
        </authorList>
    </citation>
    <scope>NUCLEOTIDE SEQUENCE</scope>
    <source>
        <strain evidence="10">CGMCC 1.15958</strain>
    </source>
</reference>
<keyword evidence="4 7" id="KW-0812">Transmembrane</keyword>
<comment type="similarity">
    <text evidence="7">Belongs to the TonB-dependent receptor family.</text>
</comment>
<dbReference type="NCBIfam" id="TIGR04056">
    <property type="entry name" value="OMP_RagA_SusC"/>
    <property type="match status" value="1"/>
</dbReference>
<comment type="subcellular location">
    <subcellularLocation>
        <location evidence="1 7">Cell outer membrane</location>
        <topology evidence="1 7">Multi-pass membrane protein</topology>
    </subcellularLocation>
</comment>
<evidence type="ECO:0000256" key="2">
    <source>
        <dbReference type="ARBA" id="ARBA00022448"/>
    </source>
</evidence>
<dbReference type="AlphaFoldDB" id="A0A916Z3F8"/>
<accession>A0A916Z3F8</accession>
<dbReference type="InterPro" id="IPR008969">
    <property type="entry name" value="CarboxyPept-like_regulatory"/>
</dbReference>
<dbReference type="Pfam" id="PF13715">
    <property type="entry name" value="CarbopepD_reg_2"/>
    <property type="match status" value="1"/>
</dbReference>
<keyword evidence="8" id="KW-0732">Signal</keyword>
<keyword evidence="5 7" id="KW-0472">Membrane</keyword>
<keyword evidence="3 7" id="KW-1134">Transmembrane beta strand</keyword>
<evidence type="ECO:0000259" key="9">
    <source>
        <dbReference type="Pfam" id="PF07715"/>
    </source>
</evidence>
<name>A0A916Z3F8_9BACT</name>
<dbReference type="InterPro" id="IPR039426">
    <property type="entry name" value="TonB-dep_rcpt-like"/>
</dbReference>
<evidence type="ECO:0000256" key="3">
    <source>
        <dbReference type="ARBA" id="ARBA00022452"/>
    </source>
</evidence>
<sequence>MKKNLRLFLFFCVALTFQALAQEKAITGKVIGDDGSGLPGVAVTIKGTTKGTNTDADGNFRISVPNNARLVFSYVGFITQEVAVGNQTSLKVSLETSSETLGEVVVTTFGTAKKTSFTGSAATIGADKIGPRPITNIGQALAGVSAGVQTTVGSGQPGSAPAIRIRGFGSISSSNDPLYVVDGVPYSASIANLNNDDIETITVLKDAASTALYGARAANGVVMVTTKKGAKGKNNISVKFTKGFNSRGLQEYERVGAAEYYPLMWEANRNSFAYRATNPIALATASANASANLAGIIGTNTTTGATYNVFNVPIAQLVGVDGKLNPSATMIYSADDLNWEKPLVRQGVRDELNINFSGSSEKSDYFLSLSYLKDKGFLIRSDYDRYTARLNVNNQIKSWFKVGSNLSTTITKSNQADADGNTSFVNPFFFSRGMAPIYPVYAFDPANPGSFLTNEDGTKRYDIGNLSAFGLPNRPVFGGRHSLAETLLNQNYFRRNVLGGRGYADITFLKDFKFTTNLGIDLTNINTITYGNPIVGDAAPSGNASHTFENVTSYNLSQLLNYNKSLGSHSIGVLLGHENYNETDNRLRGSRSGQILDGNVELLNFTTTTNLDSRRRDRRVEGYFSRVNYDFNEKYFASFSARRDGSSKFYKDTRWGTFYSVSAAWRLDQEAFIKELTFISNLKLRSSYGQTGNDGDISRYAWQPLYTLGDNNATEAGILQSSLGNKELEWESSNAFDIALEFGLLKNRINGTIEYFDRRSSNLIFDVPLPLSAGIITQTRNIGTMFNKGVELELDIALVRNKDFSWNINLNATKLKNQITKMPDASKEIISGTKKLKEGSSIFDYWLREYKGINPETGVVEYRAINYVPANSRITETGDTLTNSVSNARFHYNGSSIPLISGAITNTFKYKGFSLSALAIYQLGGKTYDGAYASLMGAGYNNAKHVDIMNRWQKPGDITNVPRMDAGRTADFDAASDRWLIDASYLNVRTVTLAYAIPNRAAKKVFLENAQIYASAENFIILSRRKGMNVQQNFDGVTSNAFSPAKSIVLGVSFSL</sequence>
<protein>
    <submittedName>
        <fullName evidence="10">SusC/RagA family TonB-linked outer membrane protein</fullName>
    </submittedName>
</protein>
<dbReference type="SUPFAM" id="SSF49464">
    <property type="entry name" value="Carboxypeptidase regulatory domain-like"/>
    <property type="match status" value="1"/>
</dbReference>
<dbReference type="InterPro" id="IPR036942">
    <property type="entry name" value="Beta-barrel_TonB_sf"/>
</dbReference>
<dbReference type="RefSeq" id="WP_188769401.1">
    <property type="nucleotide sequence ID" value="NZ_BMKK01000011.1"/>
</dbReference>
<dbReference type="Gene3D" id="2.60.40.1120">
    <property type="entry name" value="Carboxypeptidase-like, regulatory domain"/>
    <property type="match status" value="1"/>
</dbReference>
<dbReference type="InterPro" id="IPR023997">
    <property type="entry name" value="TonB-dep_OMP_SusC/RagA_CS"/>
</dbReference>
<proteinExistence type="inferred from homology"/>
<dbReference type="Gene3D" id="2.40.170.20">
    <property type="entry name" value="TonB-dependent receptor, beta-barrel domain"/>
    <property type="match status" value="1"/>
</dbReference>
<comment type="caution">
    <text evidence="10">The sequence shown here is derived from an EMBL/GenBank/DDBJ whole genome shotgun (WGS) entry which is preliminary data.</text>
</comment>
<dbReference type="NCBIfam" id="TIGR04057">
    <property type="entry name" value="SusC_RagA_signa"/>
    <property type="match status" value="1"/>
</dbReference>
<evidence type="ECO:0000256" key="4">
    <source>
        <dbReference type="ARBA" id="ARBA00022692"/>
    </source>
</evidence>
<dbReference type="Proteomes" id="UP000609064">
    <property type="component" value="Unassembled WGS sequence"/>
</dbReference>
<evidence type="ECO:0000256" key="7">
    <source>
        <dbReference type="PROSITE-ProRule" id="PRU01360"/>
    </source>
</evidence>
<keyword evidence="11" id="KW-1185">Reference proteome</keyword>
<evidence type="ECO:0000256" key="8">
    <source>
        <dbReference type="SAM" id="SignalP"/>
    </source>
</evidence>
<dbReference type="GO" id="GO:0009279">
    <property type="term" value="C:cell outer membrane"/>
    <property type="evidence" value="ECO:0007669"/>
    <property type="project" value="UniProtKB-SubCell"/>
</dbReference>
<evidence type="ECO:0000313" key="11">
    <source>
        <dbReference type="Proteomes" id="UP000609064"/>
    </source>
</evidence>
<dbReference type="InterPro" id="IPR012910">
    <property type="entry name" value="Plug_dom"/>
</dbReference>
<feature type="chain" id="PRO_5036905025" evidence="8">
    <location>
        <begin position="22"/>
        <end position="1056"/>
    </location>
</feature>
<dbReference type="Pfam" id="PF07715">
    <property type="entry name" value="Plug"/>
    <property type="match status" value="1"/>
</dbReference>
<dbReference type="SUPFAM" id="SSF56935">
    <property type="entry name" value="Porins"/>
    <property type="match status" value="1"/>
</dbReference>
<feature type="signal peptide" evidence="8">
    <location>
        <begin position="1"/>
        <end position="21"/>
    </location>
</feature>
<gene>
    <name evidence="10" type="ORF">GCM10011514_43620</name>
</gene>